<evidence type="ECO:0000256" key="2">
    <source>
        <dbReference type="SAM" id="Phobius"/>
    </source>
</evidence>
<dbReference type="STRING" id="1920490.GCA_001895925_03228"/>
<feature type="compositionally biased region" description="Low complexity" evidence="1">
    <location>
        <begin position="431"/>
        <end position="459"/>
    </location>
</feature>
<dbReference type="Pfam" id="PF23357">
    <property type="entry name" value="DUF7088"/>
    <property type="match status" value="1"/>
</dbReference>
<evidence type="ECO:0000256" key="1">
    <source>
        <dbReference type="SAM" id="MobiDB-lite"/>
    </source>
</evidence>
<proteinExistence type="predicted"/>
<feature type="domain" description="ABC-type uncharacterised transport system" evidence="3">
    <location>
        <begin position="226"/>
        <end position="496"/>
    </location>
</feature>
<feature type="transmembrane region" description="Helical" evidence="2">
    <location>
        <begin position="82"/>
        <end position="101"/>
    </location>
</feature>
<keyword evidence="2" id="KW-0812">Transmembrane</keyword>
<feature type="domain" description="DUF7088" evidence="4">
    <location>
        <begin position="113"/>
        <end position="179"/>
    </location>
</feature>
<dbReference type="EMBL" id="PVWG01000062">
    <property type="protein sequence ID" value="PSB15393.1"/>
    <property type="molecule type" value="Genomic_DNA"/>
</dbReference>
<keyword evidence="2" id="KW-1133">Transmembrane helix</keyword>
<protein>
    <submittedName>
        <fullName evidence="5">ABC transporter</fullName>
    </submittedName>
</protein>
<dbReference type="InterPro" id="IPR029062">
    <property type="entry name" value="Class_I_gatase-like"/>
</dbReference>
<keyword evidence="2" id="KW-0472">Membrane</keyword>
<evidence type="ECO:0000259" key="4">
    <source>
        <dbReference type="Pfam" id="PF23357"/>
    </source>
</evidence>
<sequence>MKTLQPRSILLKYWRYLFWSGPILTVMGISAGMVSGGWTSIPLGLIISGIVIIGLWVVFLGRGGNSQQPQFWNRRSTQVSTNVLVSTIAVFVILGLINFMVSRHPTRIDLTEGQLFTLSPESQQVVQSSPAVKVWIFDSQQNSQDRDLLENYQRQNPKFSFEFVDPEANPGLANSFGIKNSGENRDVYLELQSSKRRQFVQSISPQTRLSENRITSGILQLTSDRRSKVYFLQGHGERSLDAGQGAISQAAQALKDKNFVGEPLNLGLTEKVPADAVAVMVVGPVRPLLEAETKALQDYLNQGGNLLVAVDPTIKSGLDNLLNLWGVKLDDRVVINASDRQVRGKGPTAVVIAQYGEHPITRDFRNSNSIYPLARPLEITPVPGVQSTPLLLTDPNSWAESNLKEQPLKLDGGDRPGPIALGAAFSRQVTPSAQPSPSVSPSPQASGSPSPSPSIAVSPSPSPTPSAAPFVQGARESRLIVFGNSSFATDGLFGQYLNGDVFVNSVSWLSQQEQQPLSIRPKDLKNRRIALTNEQASVLGFIALVAVPLLGLTSAGVVWWRRR</sequence>
<dbReference type="AlphaFoldDB" id="A0A2T1D4F2"/>
<keyword evidence="6" id="KW-1185">Reference proteome</keyword>
<feature type="region of interest" description="Disordered" evidence="1">
    <location>
        <begin position="428"/>
        <end position="470"/>
    </location>
</feature>
<reference evidence="5 6" key="2">
    <citation type="submission" date="2018-03" db="EMBL/GenBank/DDBJ databases">
        <title>The ancient ancestry and fast evolution of plastids.</title>
        <authorList>
            <person name="Moore K.R."/>
            <person name="Magnabosco C."/>
            <person name="Momper L."/>
            <person name="Gold D.A."/>
            <person name="Bosak T."/>
            <person name="Fournier G.P."/>
        </authorList>
    </citation>
    <scope>NUCLEOTIDE SEQUENCE [LARGE SCALE GENOMIC DNA]</scope>
    <source>
        <strain evidence="5 6">ULC007</strain>
    </source>
</reference>
<gene>
    <name evidence="5" type="ORF">C7B65_24520</name>
</gene>
<dbReference type="RefSeq" id="WP_073075141.1">
    <property type="nucleotide sequence ID" value="NZ_MPPI01000062.1"/>
</dbReference>
<feature type="transmembrane region" description="Helical" evidence="2">
    <location>
        <begin position="41"/>
        <end position="61"/>
    </location>
</feature>
<feature type="transmembrane region" description="Helical" evidence="2">
    <location>
        <begin position="16"/>
        <end position="35"/>
    </location>
</feature>
<reference evidence="5 6" key="1">
    <citation type="submission" date="2018-02" db="EMBL/GenBank/DDBJ databases">
        <authorList>
            <person name="Cohen D.B."/>
            <person name="Kent A.D."/>
        </authorList>
    </citation>
    <scope>NUCLEOTIDE SEQUENCE [LARGE SCALE GENOMIC DNA]</scope>
    <source>
        <strain evidence="5 6">ULC007</strain>
    </source>
</reference>
<evidence type="ECO:0000259" key="3">
    <source>
        <dbReference type="Pfam" id="PF09822"/>
    </source>
</evidence>
<feature type="transmembrane region" description="Helical" evidence="2">
    <location>
        <begin position="538"/>
        <end position="560"/>
    </location>
</feature>
<organism evidence="5 6">
    <name type="scientific">Phormidesmis priestleyi ULC007</name>
    <dbReference type="NCBI Taxonomy" id="1920490"/>
    <lineage>
        <taxon>Bacteria</taxon>
        <taxon>Bacillati</taxon>
        <taxon>Cyanobacteriota</taxon>
        <taxon>Cyanophyceae</taxon>
        <taxon>Leptolyngbyales</taxon>
        <taxon>Leptolyngbyaceae</taxon>
        <taxon>Phormidesmis</taxon>
    </lineage>
</organism>
<evidence type="ECO:0000313" key="5">
    <source>
        <dbReference type="EMBL" id="PSB15393.1"/>
    </source>
</evidence>
<comment type="caution">
    <text evidence="5">The sequence shown here is derived from an EMBL/GenBank/DDBJ whole genome shotgun (WGS) entry which is preliminary data.</text>
</comment>
<name>A0A2T1D4F2_9CYAN</name>
<dbReference type="OrthoDB" id="501439at2"/>
<dbReference type="Proteomes" id="UP000238634">
    <property type="component" value="Unassembled WGS sequence"/>
</dbReference>
<dbReference type="Pfam" id="PF09822">
    <property type="entry name" value="ABC_transp_aux"/>
    <property type="match status" value="1"/>
</dbReference>
<dbReference type="InterPro" id="IPR055396">
    <property type="entry name" value="DUF7088"/>
</dbReference>
<dbReference type="InterPro" id="IPR019196">
    <property type="entry name" value="ABC_transp_unknown"/>
</dbReference>
<evidence type="ECO:0000313" key="6">
    <source>
        <dbReference type="Proteomes" id="UP000238634"/>
    </source>
</evidence>
<accession>A0A2T1D4F2</accession>
<dbReference type="SUPFAM" id="SSF52317">
    <property type="entry name" value="Class I glutamine amidotransferase-like"/>
    <property type="match status" value="1"/>
</dbReference>